<protein>
    <submittedName>
        <fullName evidence="2">Uncharacterized protein</fullName>
    </submittedName>
</protein>
<feature type="compositionally biased region" description="Basic and acidic residues" evidence="1">
    <location>
        <begin position="56"/>
        <end position="74"/>
    </location>
</feature>
<evidence type="ECO:0000256" key="1">
    <source>
        <dbReference type="SAM" id="MobiDB-lite"/>
    </source>
</evidence>
<name>A0A2P5WX55_GOSBA</name>
<reference evidence="2 3" key="1">
    <citation type="submission" date="2015-01" db="EMBL/GenBank/DDBJ databases">
        <title>Genome of allotetraploid Gossypium barbadense reveals genomic plasticity and fiber elongation in cotton evolution.</title>
        <authorList>
            <person name="Chen X."/>
            <person name="Liu X."/>
            <person name="Zhao B."/>
            <person name="Zheng H."/>
            <person name="Hu Y."/>
            <person name="Lu G."/>
            <person name="Yang C."/>
            <person name="Chen J."/>
            <person name="Shan C."/>
            <person name="Zhang L."/>
            <person name="Zhou Y."/>
            <person name="Wang L."/>
            <person name="Guo W."/>
            <person name="Bai Y."/>
            <person name="Ruan J."/>
            <person name="Shangguan X."/>
            <person name="Mao Y."/>
            <person name="Jiang J."/>
            <person name="Zhu Y."/>
            <person name="Lei J."/>
            <person name="Kang H."/>
            <person name="Chen S."/>
            <person name="He X."/>
            <person name="Wang R."/>
            <person name="Wang Y."/>
            <person name="Chen J."/>
            <person name="Wang L."/>
            <person name="Yu S."/>
            <person name="Wang B."/>
            <person name="Wei J."/>
            <person name="Song S."/>
            <person name="Lu X."/>
            <person name="Gao Z."/>
            <person name="Gu W."/>
            <person name="Deng X."/>
            <person name="Ma D."/>
            <person name="Wang S."/>
            <person name="Liang W."/>
            <person name="Fang L."/>
            <person name="Cai C."/>
            <person name="Zhu X."/>
            <person name="Zhou B."/>
            <person name="Zhang Y."/>
            <person name="Chen Z."/>
            <person name="Xu S."/>
            <person name="Zhu R."/>
            <person name="Wang S."/>
            <person name="Zhang T."/>
            <person name="Zhao G."/>
        </authorList>
    </citation>
    <scope>NUCLEOTIDE SEQUENCE [LARGE SCALE GENOMIC DNA]</scope>
    <source>
        <strain evidence="3">cv. Xinhai21</strain>
        <tissue evidence="2">Leaf</tissue>
    </source>
</reference>
<feature type="region of interest" description="Disordered" evidence="1">
    <location>
        <begin position="1"/>
        <end position="84"/>
    </location>
</feature>
<sequence>MQASIQHVIAGSARKTRAQTGRTERAADGARGAGRWGLREDGREARDFPFLTTGAARREGGRVERGRREERGDSGRGGAQGGGP</sequence>
<feature type="compositionally biased region" description="Basic and acidic residues" evidence="1">
    <location>
        <begin position="37"/>
        <end position="47"/>
    </location>
</feature>
<dbReference type="Proteomes" id="UP000239757">
    <property type="component" value="Unassembled WGS sequence"/>
</dbReference>
<proteinExistence type="predicted"/>
<gene>
    <name evidence="2" type="ORF">GOBAR_AA25009</name>
</gene>
<dbReference type="EMBL" id="KZ666210">
    <property type="protein sequence ID" value="PPR95664.1"/>
    <property type="molecule type" value="Genomic_DNA"/>
</dbReference>
<feature type="compositionally biased region" description="Gly residues" evidence="1">
    <location>
        <begin position="75"/>
        <end position="84"/>
    </location>
</feature>
<accession>A0A2P5WX55</accession>
<evidence type="ECO:0000313" key="2">
    <source>
        <dbReference type="EMBL" id="PPR95664.1"/>
    </source>
</evidence>
<organism evidence="2 3">
    <name type="scientific">Gossypium barbadense</name>
    <name type="common">Sea Island cotton</name>
    <name type="synonym">Hibiscus barbadensis</name>
    <dbReference type="NCBI Taxonomy" id="3634"/>
    <lineage>
        <taxon>Eukaryota</taxon>
        <taxon>Viridiplantae</taxon>
        <taxon>Streptophyta</taxon>
        <taxon>Embryophyta</taxon>
        <taxon>Tracheophyta</taxon>
        <taxon>Spermatophyta</taxon>
        <taxon>Magnoliopsida</taxon>
        <taxon>eudicotyledons</taxon>
        <taxon>Gunneridae</taxon>
        <taxon>Pentapetalae</taxon>
        <taxon>rosids</taxon>
        <taxon>malvids</taxon>
        <taxon>Malvales</taxon>
        <taxon>Malvaceae</taxon>
        <taxon>Malvoideae</taxon>
        <taxon>Gossypium</taxon>
    </lineage>
</organism>
<evidence type="ECO:0000313" key="3">
    <source>
        <dbReference type="Proteomes" id="UP000239757"/>
    </source>
</evidence>
<dbReference type="AlphaFoldDB" id="A0A2P5WX55"/>